<reference evidence="2" key="1">
    <citation type="journal article" date="2015" name="Nature">
        <title>Complex archaea that bridge the gap between prokaryotes and eukaryotes.</title>
        <authorList>
            <person name="Spang A."/>
            <person name="Saw J.H."/>
            <person name="Jorgensen S.L."/>
            <person name="Zaremba-Niedzwiedzka K."/>
            <person name="Martijn J."/>
            <person name="Lind A.E."/>
            <person name="van Eijk R."/>
            <person name="Schleper C."/>
            <person name="Guy L."/>
            <person name="Ettema T.J."/>
        </authorList>
    </citation>
    <scope>NUCLEOTIDE SEQUENCE</scope>
</reference>
<protein>
    <submittedName>
        <fullName evidence="2">Uncharacterized protein</fullName>
    </submittedName>
</protein>
<dbReference type="EMBL" id="LAZR01020705">
    <property type="protein sequence ID" value="KKL87927.1"/>
    <property type="molecule type" value="Genomic_DNA"/>
</dbReference>
<dbReference type="AlphaFoldDB" id="A0A0F9IL38"/>
<feature type="transmembrane region" description="Helical" evidence="1">
    <location>
        <begin position="67"/>
        <end position="89"/>
    </location>
</feature>
<name>A0A0F9IL38_9ZZZZ</name>
<accession>A0A0F9IL38</accession>
<keyword evidence="1" id="KW-0472">Membrane</keyword>
<sequence>MDQVPVEYIMGVAASLLTALFKFLADRYGYSPSRAVVNIFLFVVAVGFSLIFGAPELPVFGDDPVPFLTALLGAGTAVVGSASLLYNLILAKFIYPRLGLA</sequence>
<proteinExistence type="predicted"/>
<comment type="caution">
    <text evidence="2">The sequence shown here is derived from an EMBL/GenBank/DDBJ whole genome shotgun (WGS) entry which is preliminary data.</text>
</comment>
<evidence type="ECO:0000256" key="1">
    <source>
        <dbReference type="SAM" id="Phobius"/>
    </source>
</evidence>
<gene>
    <name evidence="2" type="ORF">LCGC14_1929770</name>
</gene>
<feature type="transmembrane region" description="Helical" evidence="1">
    <location>
        <begin position="6"/>
        <end position="24"/>
    </location>
</feature>
<organism evidence="2">
    <name type="scientific">marine sediment metagenome</name>
    <dbReference type="NCBI Taxonomy" id="412755"/>
    <lineage>
        <taxon>unclassified sequences</taxon>
        <taxon>metagenomes</taxon>
        <taxon>ecological metagenomes</taxon>
    </lineage>
</organism>
<evidence type="ECO:0000313" key="2">
    <source>
        <dbReference type="EMBL" id="KKL87927.1"/>
    </source>
</evidence>
<feature type="transmembrane region" description="Helical" evidence="1">
    <location>
        <begin position="36"/>
        <end position="55"/>
    </location>
</feature>
<keyword evidence="1" id="KW-1133">Transmembrane helix</keyword>
<keyword evidence="1" id="KW-0812">Transmembrane</keyword>